<dbReference type="Gene3D" id="3.40.50.2000">
    <property type="entry name" value="Glycogen Phosphorylase B"/>
    <property type="match status" value="2"/>
</dbReference>
<evidence type="ECO:0000313" key="4">
    <source>
        <dbReference type="Proteomes" id="UP000006190"/>
    </source>
</evidence>
<evidence type="ECO:0000313" key="3">
    <source>
        <dbReference type="EMBL" id="EHR37845.1"/>
    </source>
</evidence>
<reference evidence="3 4" key="1">
    <citation type="submission" date="2012-01" db="EMBL/GenBank/DDBJ databases">
        <title>The Genome Sequence of Facklamia languida CCUG 37842.</title>
        <authorList>
            <consortium name="The Broad Institute Genome Sequencing Platform"/>
            <person name="Earl A."/>
            <person name="Ward D."/>
            <person name="Feldgarden M."/>
            <person name="Gevers D."/>
            <person name="Huys G."/>
            <person name="Young S.K."/>
            <person name="Zeng Q."/>
            <person name="Gargeya S."/>
            <person name="Fitzgerald M."/>
            <person name="Haas B."/>
            <person name="Abouelleil A."/>
            <person name="Alvarado L."/>
            <person name="Arachchi H.M."/>
            <person name="Berlin A."/>
            <person name="Chapman S.B."/>
            <person name="Gearin G."/>
            <person name="Goldberg J."/>
            <person name="Griggs A."/>
            <person name="Gujja S."/>
            <person name="Hansen M."/>
            <person name="Heiman D."/>
            <person name="Howarth C."/>
            <person name="Larimer J."/>
            <person name="Lui A."/>
            <person name="MacDonald P.J.P."/>
            <person name="McCowen C."/>
            <person name="Montmayeur A."/>
            <person name="Murphy C."/>
            <person name="Neiman D."/>
            <person name="Pearson M."/>
            <person name="Priest M."/>
            <person name="Roberts A."/>
            <person name="Saif S."/>
            <person name="Shea T."/>
            <person name="Sisk P."/>
            <person name="Stolte C."/>
            <person name="Sykes S."/>
            <person name="Wortman J."/>
            <person name="Nusbaum C."/>
            <person name="Birren B."/>
        </authorList>
    </citation>
    <scope>NUCLEOTIDE SEQUENCE [LARGE SCALE GENOMIC DNA]</scope>
    <source>
        <strain evidence="3 4">CCUG 37842</strain>
    </source>
</reference>
<dbReference type="PATRIC" id="fig|883113.3.peg.477"/>
<name>H3NI46_9LACT</name>
<dbReference type="Pfam" id="PF13439">
    <property type="entry name" value="Glyco_transf_4"/>
    <property type="match status" value="1"/>
</dbReference>
<dbReference type="SUPFAM" id="SSF53756">
    <property type="entry name" value="UDP-Glycosyltransferase/glycogen phosphorylase"/>
    <property type="match status" value="1"/>
</dbReference>
<dbReference type="RefSeq" id="WP_006308460.1">
    <property type="nucleotide sequence ID" value="NZ_JH601133.1"/>
</dbReference>
<dbReference type="PANTHER" id="PTHR12526">
    <property type="entry name" value="GLYCOSYLTRANSFERASE"/>
    <property type="match status" value="1"/>
</dbReference>
<accession>H3NI46</accession>
<evidence type="ECO:0008006" key="5">
    <source>
        <dbReference type="Google" id="ProtNLM"/>
    </source>
</evidence>
<dbReference type="Proteomes" id="UP000006190">
    <property type="component" value="Unassembled WGS sequence"/>
</dbReference>
<sequence length="389" mass="43833">MKEKRILHIMSSYGGGISTFIYNLARSAKEQNLIFDVATYSDTPDIFDEIIHKTGGAVFRLNNPKREGWQSYSKSMELPLKKYRYDAVHCHVSGYRAWAYYQLVKHFQPGLEKDFYIHAHYLYPSEVTSRSTQYKRRIDQKINRHLSRLPLGCSLQAIDSLFGSQEHGARVVIPNSISPDQFMRAPEDQQAIKQALRRRYAAGNQEILIGQVGRLVPIKNHAFTLNLVQYSQNKGRPLHLLVAGEGPLKEQLGQQIIQKELTDSVRLLGRVSPIEALMLGLDALIMPSFAEGFGTVAVEAQAAGIPVLTSDQVVPEVDLGLGLVKQLSLETGEAVWYKELIKLIDQNNKVQVSNQARSQAVHSHAFSDQAACAIYRQVLDYQISRFPIE</sequence>
<organism evidence="3 4">
    <name type="scientific">Facklamia languida CCUG 37842</name>
    <dbReference type="NCBI Taxonomy" id="883113"/>
    <lineage>
        <taxon>Bacteria</taxon>
        <taxon>Bacillati</taxon>
        <taxon>Bacillota</taxon>
        <taxon>Bacilli</taxon>
        <taxon>Lactobacillales</taxon>
        <taxon>Aerococcaceae</taxon>
        <taxon>Facklamia</taxon>
    </lineage>
</organism>
<feature type="domain" description="Glycosyl transferase family 1" evidence="1">
    <location>
        <begin position="194"/>
        <end position="312"/>
    </location>
</feature>
<dbReference type="Pfam" id="PF00534">
    <property type="entry name" value="Glycos_transf_1"/>
    <property type="match status" value="1"/>
</dbReference>
<comment type="caution">
    <text evidence="3">The sequence shown here is derived from an EMBL/GenBank/DDBJ whole genome shotgun (WGS) entry which is preliminary data.</text>
</comment>
<dbReference type="HOGENOM" id="CLU_009583_33_0_9"/>
<feature type="domain" description="Glycosyltransferase subfamily 4-like N-terminal" evidence="2">
    <location>
        <begin position="15"/>
        <end position="144"/>
    </location>
</feature>
<dbReference type="PANTHER" id="PTHR12526:SF630">
    <property type="entry name" value="GLYCOSYLTRANSFERASE"/>
    <property type="match status" value="1"/>
</dbReference>
<keyword evidence="4" id="KW-1185">Reference proteome</keyword>
<protein>
    <recommendedName>
        <fullName evidence="5">Glycosyl transferase family 1 domain-containing protein</fullName>
    </recommendedName>
</protein>
<evidence type="ECO:0000259" key="2">
    <source>
        <dbReference type="Pfam" id="PF13439"/>
    </source>
</evidence>
<dbReference type="GO" id="GO:0016757">
    <property type="term" value="F:glycosyltransferase activity"/>
    <property type="evidence" value="ECO:0007669"/>
    <property type="project" value="InterPro"/>
</dbReference>
<proteinExistence type="predicted"/>
<dbReference type="InterPro" id="IPR028098">
    <property type="entry name" value="Glyco_trans_4-like_N"/>
</dbReference>
<dbReference type="AlphaFoldDB" id="H3NI46"/>
<evidence type="ECO:0000259" key="1">
    <source>
        <dbReference type="Pfam" id="PF00534"/>
    </source>
</evidence>
<dbReference type="EMBL" id="AGEG01000003">
    <property type="protein sequence ID" value="EHR37845.1"/>
    <property type="molecule type" value="Genomic_DNA"/>
</dbReference>
<dbReference type="eggNOG" id="COG0438">
    <property type="taxonomic scope" value="Bacteria"/>
</dbReference>
<dbReference type="InterPro" id="IPR001296">
    <property type="entry name" value="Glyco_trans_1"/>
</dbReference>
<gene>
    <name evidence="3" type="ORF">HMPREF9708_00474</name>
</gene>
<dbReference type="OrthoDB" id="9804196at2"/>
<dbReference type="STRING" id="883113.HMPREF9708_00474"/>